<reference evidence="2" key="2">
    <citation type="submission" date="2015-01" db="EMBL/GenBank/DDBJ databases">
        <title>Evolutionary Origins and Diversification of the Mycorrhizal Mutualists.</title>
        <authorList>
            <consortium name="DOE Joint Genome Institute"/>
            <consortium name="Mycorrhizal Genomics Consortium"/>
            <person name="Kohler A."/>
            <person name="Kuo A."/>
            <person name="Nagy L.G."/>
            <person name="Floudas D."/>
            <person name="Copeland A."/>
            <person name="Barry K.W."/>
            <person name="Cichocki N."/>
            <person name="Veneault-Fourrey C."/>
            <person name="LaButti K."/>
            <person name="Lindquist E.A."/>
            <person name="Lipzen A."/>
            <person name="Lundell T."/>
            <person name="Morin E."/>
            <person name="Murat C."/>
            <person name="Riley R."/>
            <person name="Ohm R."/>
            <person name="Sun H."/>
            <person name="Tunlid A."/>
            <person name="Henrissat B."/>
            <person name="Grigoriev I.V."/>
            <person name="Hibbett D.S."/>
            <person name="Martin F."/>
        </authorList>
    </citation>
    <scope>NUCLEOTIDE SEQUENCE [LARGE SCALE GENOMIC DNA]</scope>
    <source>
        <strain evidence="2">Foug A</strain>
    </source>
</reference>
<evidence type="ECO:0000313" key="1">
    <source>
        <dbReference type="EMBL" id="KIM69144.1"/>
    </source>
</evidence>
<dbReference type="EMBL" id="KN822007">
    <property type="protein sequence ID" value="KIM69144.1"/>
    <property type="molecule type" value="Genomic_DNA"/>
</dbReference>
<accession>A0A0C3ELU3</accession>
<protein>
    <submittedName>
        <fullName evidence="1">Uncharacterized protein</fullName>
    </submittedName>
</protein>
<dbReference type="InParanoid" id="A0A0C3ELU3"/>
<reference evidence="1 2" key="1">
    <citation type="submission" date="2014-04" db="EMBL/GenBank/DDBJ databases">
        <authorList>
            <consortium name="DOE Joint Genome Institute"/>
            <person name="Kuo A."/>
            <person name="Kohler A."/>
            <person name="Nagy L.G."/>
            <person name="Floudas D."/>
            <person name="Copeland A."/>
            <person name="Barry K.W."/>
            <person name="Cichocki N."/>
            <person name="Veneault-Fourrey C."/>
            <person name="LaButti K."/>
            <person name="Lindquist E.A."/>
            <person name="Lipzen A."/>
            <person name="Lundell T."/>
            <person name="Morin E."/>
            <person name="Murat C."/>
            <person name="Sun H."/>
            <person name="Tunlid A."/>
            <person name="Henrissat B."/>
            <person name="Grigoriev I.V."/>
            <person name="Hibbett D.S."/>
            <person name="Martin F."/>
            <person name="Nordberg H.P."/>
            <person name="Cantor M.N."/>
            <person name="Hua S.X."/>
        </authorList>
    </citation>
    <scope>NUCLEOTIDE SEQUENCE [LARGE SCALE GENOMIC DNA]</scope>
    <source>
        <strain evidence="1 2">Foug A</strain>
    </source>
</reference>
<evidence type="ECO:0000313" key="2">
    <source>
        <dbReference type="Proteomes" id="UP000053989"/>
    </source>
</evidence>
<proteinExistence type="predicted"/>
<keyword evidence="2" id="KW-1185">Reference proteome</keyword>
<dbReference type="HOGENOM" id="CLU_3088632_0_0_1"/>
<dbReference type="Proteomes" id="UP000053989">
    <property type="component" value="Unassembled WGS sequence"/>
</dbReference>
<sequence length="52" mass="5943">MTGIVLLHPHARKVPRQIRRGWTGWGMPDDGPSSDSLILRVNKYPSSGWTWQ</sequence>
<gene>
    <name evidence="1" type="ORF">SCLCIDRAFT_1208577</name>
</gene>
<organism evidence="1 2">
    <name type="scientific">Scleroderma citrinum Foug A</name>
    <dbReference type="NCBI Taxonomy" id="1036808"/>
    <lineage>
        <taxon>Eukaryota</taxon>
        <taxon>Fungi</taxon>
        <taxon>Dikarya</taxon>
        <taxon>Basidiomycota</taxon>
        <taxon>Agaricomycotina</taxon>
        <taxon>Agaricomycetes</taxon>
        <taxon>Agaricomycetidae</taxon>
        <taxon>Boletales</taxon>
        <taxon>Sclerodermatineae</taxon>
        <taxon>Sclerodermataceae</taxon>
        <taxon>Scleroderma</taxon>
    </lineage>
</organism>
<dbReference type="AlphaFoldDB" id="A0A0C3ELU3"/>
<name>A0A0C3ELU3_9AGAM</name>